<feature type="domain" description="CBM20" evidence="3">
    <location>
        <begin position="64"/>
        <end position="170"/>
    </location>
</feature>
<dbReference type="GeneID" id="17292355"/>
<evidence type="ECO:0000256" key="1">
    <source>
        <dbReference type="SAM" id="MobiDB-lite"/>
    </source>
</evidence>
<feature type="transmembrane region" description="Helical" evidence="2">
    <location>
        <begin position="15"/>
        <end position="36"/>
    </location>
</feature>
<evidence type="ECO:0000313" key="5">
    <source>
        <dbReference type="EnsemblProtists" id="EKX35634"/>
    </source>
</evidence>
<dbReference type="SMR" id="L1II59"/>
<keyword evidence="6" id="KW-1185">Reference proteome</keyword>
<sequence>MSAIQWLGAPVHIGYASWLQTFVSIALLPVILSTSLKSMVEKRNIYRDTMQRPGLLRLRGGQDRSSLFEPHFMLRVKCANSKWGETVGVVGNSASLGTWSSPMAMRCDGSWPQWRVELPCHQGVDVMEYKFVKMNDHGQIIEWEPVESNRQLLLLSNLEGKSVDDGEYGRVSRMEAIIQEQVRAKEAVYAVDEETQPHANDKDEIFLKRAKKNNDNLKEQDEEEAARKKAKEEEEEAARKKAKEEEEAARKKAKEEEEEAARKKAKEEEEEAARKKAKEEEEEAARKKAKEEEEAARKKAKEEEEAARKKAKEEEEEAARKKAKEEEEAARKKAKEEEEAARKKAKEVSVGEVSSGASLDESARMYSSKQEMSLVTSLSMCIQFASDYFGLVS</sequence>
<feature type="compositionally biased region" description="Basic and acidic residues" evidence="1">
    <location>
        <begin position="212"/>
        <end position="349"/>
    </location>
</feature>
<protein>
    <submittedName>
        <fullName evidence="4">Putative amylase, secreted</fullName>
    </submittedName>
</protein>
<dbReference type="PROSITE" id="PS51166">
    <property type="entry name" value="CBM20"/>
    <property type="match status" value="1"/>
</dbReference>
<evidence type="ECO:0000313" key="4">
    <source>
        <dbReference type="EMBL" id="EKX35634.1"/>
    </source>
</evidence>
<dbReference type="InterPro" id="IPR013783">
    <property type="entry name" value="Ig-like_fold"/>
</dbReference>
<evidence type="ECO:0000256" key="2">
    <source>
        <dbReference type="SAM" id="Phobius"/>
    </source>
</evidence>
<feature type="region of interest" description="Disordered" evidence="1">
    <location>
        <begin position="212"/>
        <end position="370"/>
    </location>
</feature>
<evidence type="ECO:0000259" key="3">
    <source>
        <dbReference type="PROSITE" id="PS51166"/>
    </source>
</evidence>
<keyword evidence="2" id="KW-0812">Transmembrane</keyword>
<dbReference type="HOGENOM" id="CLU_702930_0_0_1"/>
<name>L1II59_GUITC</name>
<dbReference type="Gene3D" id="2.60.40.10">
    <property type="entry name" value="Immunoglobulins"/>
    <property type="match status" value="1"/>
</dbReference>
<dbReference type="PaxDb" id="55529-EKX35634"/>
<reference evidence="4 6" key="1">
    <citation type="journal article" date="2012" name="Nature">
        <title>Algal genomes reveal evolutionary mosaicism and the fate of nucleomorphs.</title>
        <authorList>
            <consortium name="DOE Joint Genome Institute"/>
            <person name="Curtis B.A."/>
            <person name="Tanifuji G."/>
            <person name="Burki F."/>
            <person name="Gruber A."/>
            <person name="Irimia M."/>
            <person name="Maruyama S."/>
            <person name="Arias M.C."/>
            <person name="Ball S.G."/>
            <person name="Gile G.H."/>
            <person name="Hirakawa Y."/>
            <person name="Hopkins J.F."/>
            <person name="Kuo A."/>
            <person name="Rensing S.A."/>
            <person name="Schmutz J."/>
            <person name="Symeonidi A."/>
            <person name="Elias M."/>
            <person name="Eveleigh R.J."/>
            <person name="Herman E.K."/>
            <person name="Klute M.J."/>
            <person name="Nakayama T."/>
            <person name="Obornik M."/>
            <person name="Reyes-Prieto A."/>
            <person name="Armbrust E.V."/>
            <person name="Aves S.J."/>
            <person name="Beiko R.G."/>
            <person name="Coutinho P."/>
            <person name="Dacks J.B."/>
            <person name="Durnford D.G."/>
            <person name="Fast N.M."/>
            <person name="Green B.R."/>
            <person name="Grisdale C.J."/>
            <person name="Hempel F."/>
            <person name="Henrissat B."/>
            <person name="Hoppner M.P."/>
            <person name="Ishida K."/>
            <person name="Kim E."/>
            <person name="Koreny L."/>
            <person name="Kroth P.G."/>
            <person name="Liu Y."/>
            <person name="Malik S.B."/>
            <person name="Maier U.G."/>
            <person name="McRose D."/>
            <person name="Mock T."/>
            <person name="Neilson J.A."/>
            <person name="Onodera N.T."/>
            <person name="Poole A.M."/>
            <person name="Pritham E.J."/>
            <person name="Richards T.A."/>
            <person name="Rocap G."/>
            <person name="Roy S.W."/>
            <person name="Sarai C."/>
            <person name="Schaack S."/>
            <person name="Shirato S."/>
            <person name="Slamovits C.H."/>
            <person name="Spencer D.F."/>
            <person name="Suzuki S."/>
            <person name="Worden A.Z."/>
            <person name="Zauner S."/>
            <person name="Barry K."/>
            <person name="Bell C."/>
            <person name="Bharti A.K."/>
            <person name="Crow J.A."/>
            <person name="Grimwood J."/>
            <person name="Kramer R."/>
            <person name="Lindquist E."/>
            <person name="Lucas S."/>
            <person name="Salamov A."/>
            <person name="McFadden G.I."/>
            <person name="Lane C.E."/>
            <person name="Keeling P.J."/>
            <person name="Gray M.W."/>
            <person name="Grigoriev I.V."/>
            <person name="Archibald J.M."/>
        </authorList>
    </citation>
    <scope>NUCLEOTIDE SEQUENCE</scope>
    <source>
        <strain evidence="4 6">CCMP2712</strain>
    </source>
</reference>
<gene>
    <name evidence="4" type="ORF">GUITHDRAFT_118233</name>
</gene>
<reference evidence="6" key="2">
    <citation type="submission" date="2012-11" db="EMBL/GenBank/DDBJ databases">
        <authorList>
            <person name="Kuo A."/>
            <person name="Curtis B.A."/>
            <person name="Tanifuji G."/>
            <person name="Burki F."/>
            <person name="Gruber A."/>
            <person name="Irimia M."/>
            <person name="Maruyama S."/>
            <person name="Arias M.C."/>
            <person name="Ball S.G."/>
            <person name="Gile G.H."/>
            <person name="Hirakawa Y."/>
            <person name="Hopkins J.F."/>
            <person name="Rensing S.A."/>
            <person name="Schmutz J."/>
            <person name="Symeonidi A."/>
            <person name="Elias M."/>
            <person name="Eveleigh R.J."/>
            <person name="Herman E.K."/>
            <person name="Klute M.J."/>
            <person name="Nakayama T."/>
            <person name="Obornik M."/>
            <person name="Reyes-Prieto A."/>
            <person name="Armbrust E.V."/>
            <person name="Aves S.J."/>
            <person name="Beiko R.G."/>
            <person name="Coutinho P."/>
            <person name="Dacks J.B."/>
            <person name="Durnford D.G."/>
            <person name="Fast N.M."/>
            <person name="Green B.R."/>
            <person name="Grisdale C."/>
            <person name="Hempe F."/>
            <person name="Henrissat B."/>
            <person name="Hoppner M.P."/>
            <person name="Ishida K.-I."/>
            <person name="Kim E."/>
            <person name="Koreny L."/>
            <person name="Kroth P.G."/>
            <person name="Liu Y."/>
            <person name="Malik S.-B."/>
            <person name="Maier U.G."/>
            <person name="McRose D."/>
            <person name="Mock T."/>
            <person name="Neilson J.A."/>
            <person name="Onodera N.T."/>
            <person name="Poole A.M."/>
            <person name="Pritham E.J."/>
            <person name="Richards T.A."/>
            <person name="Rocap G."/>
            <person name="Roy S.W."/>
            <person name="Sarai C."/>
            <person name="Schaack S."/>
            <person name="Shirato S."/>
            <person name="Slamovits C.H."/>
            <person name="Spencer D.F."/>
            <person name="Suzuki S."/>
            <person name="Worden A.Z."/>
            <person name="Zauner S."/>
            <person name="Barry K."/>
            <person name="Bell C."/>
            <person name="Bharti A.K."/>
            <person name="Crow J.A."/>
            <person name="Grimwood J."/>
            <person name="Kramer R."/>
            <person name="Lindquist E."/>
            <person name="Lucas S."/>
            <person name="Salamov A."/>
            <person name="McFadden G.I."/>
            <person name="Lane C.E."/>
            <person name="Keeling P.J."/>
            <person name="Gray M.W."/>
            <person name="Grigoriev I.V."/>
            <person name="Archibald J.M."/>
        </authorList>
    </citation>
    <scope>NUCLEOTIDE SEQUENCE</scope>
    <source>
        <strain evidence="6">CCMP2712</strain>
    </source>
</reference>
<keyword evidence="2" id="KW-1133">Transmembrane helix</keyword>
<proteinExistence type="predicted"/>
<dbReference type="GO" id="GO:2001070">
    <property type="term" value="F:starch binding"/>
    <property type="evidence" value="ECO:0007669"/>
    <property type="project" value="InterPro"/>
</dbReference>
<keyword evidence="2" id="KW-0472">Membrane</keyword>
<dbReference type="EnsemblProtists" id="EKX35634">
    <property type="protein sequence ID" value="EKX35634"/>
    <property type="gene ID" value="GUITHDRAFT_118233"/>
</dbReference>
<dbReference type="KEGG" id="gtt:GUITHDRAFT_118233"/>
<accession>L1II59</accession>
<dbReference type="SMART" id="SM01065">
    <property type="entry name" value="CBM_2"/>
    <property type="match status" value="1"/>
</dbReference>
<dbReference type="STRING" id="905079.L1II59"/>
<dbReference type="EMBL" id="JH993087">
    <property type="protein sequence ID" value="EKX35634.1"/>
    <property type="molecule type" value="Genomic_DNA"/>
</dbReference>
<dbReference type="RefSeq" id="XP_005822614.1">
    <property type="nucleotide sequence ID" value="XM_005822557.1"/>
</dbReference>
<organism evidence="4">
    <name type="scientific">Guillardia theta (strain CCMP2712)</name>
    <name type="common">Cryptophyte</name>
    <dbReference type="NCBI Taxonomy" id="905079"/>
    <lineage>
        <taxon>Eukaryota</taxon>
        <taxon>Cryptophyceae</taxon>
        <taxon>Pyrenomonadales</taxon>
        <taxon>Geminigeraceae</taxon>
        <taxon>Guillardia</taxon>
    </lineage>
</organism>
<dbReference type="Pfam" id="PF00686">
    <property type="entry name" value="CBM_20"/>
    <property type="match status" value="1"/>
</dbReference>
<dbReference type="InterPro" id="IPR013784">
    <property type="entry name" value="Carb-bd-like_fold"/>
</dbReference>
<dbReference type="Proteomes" id="UP000011087">
    <property type="component" value="Unassembled WGS sequence"/>
</dbReference>
<dbReference type="SUPFAM" id="SSF49452">
    <property type="entry name" value="Starch-binding domain-like"/>
    <property type="match status" value="1"/>
</dbReference>
<dbReference type="AlphaFoldDB" id="L1II59"/>
<dbReference type="InterPro" id="IPR002044">
    <property type="entry name" value="CBM20"/>
</dbReference>
<evidence type="ECO:0000313" key="6">
    <source>
        <dbReference type="Proteomes" id="UP000011087"/>
    </source>
</evidence>
<reference evidence="5" key="3">
    <citation type="submission" date="2015-06" db="UniProtKB">
        <authorList>
            <consortium name="EnsemblProtists"/>
        </authorList>
    </citation>
    <scope>IDENTIFICATION</scope>
</reference>